<dbReference type="InterPro" id="IPR036736">
    <property type="entry name" value="ACP-like_sf"/>
</dbReference>
<dbReference type="SUPFAM" id="SSF56801">
    <property type="entry name" value="Acetyl-CoA synthetase-like"/>
    <property type="match status" value="2"/>
</dbReference>
<dbReference type="RefSeq" id="WP_139583199.1">
    <property type="nucleotide sequence ID" value="NZ_VDFY01000093.1"/>
</dbReference>
<dbReference type="OrthoDB" id="5476914at2"/>
<dbReference type="InterPro" id="IPR001242">
    <property type="entry name" value="Condensation_dom"/>
</dbReference>
<evidence type="ECO:0000256" key="2">
    <source>
        <dbReference type="ARBA" id="ARBA00022450"/>
    </source>
</evidence>
<dbReference type="PANTHER" id="PTHR45527:SF1">
    <property type="entry name" value="FATTY ACID SYNTHASE"/>
    <property type="match status" value="1"/>
</dbReference>
<dbReference type="Pfam" id="PF13193">
    <property type="entry name" value="AMP-binding_C"/>
    <property type="match status" value="2"/>
</dbReference>
<comment type="cofactor">
    <cofactor evidence="1">
        <name>pantetheine 4'-phosphate</name>
        <dbReference type="ChEBI" id="CHEBI:47942"/>
    </cofactor>
</comment>
<dbReference type="FunFam" id="3.40.50.980:FF:000001">
    <property type="entry name" value="Non-ribosomal peptide synthetase"/>
    <property type="match status" value="2"/>
</dbReference>
<dbReference type="Gene3D" id="3.30.559.30">
    <property type="entry name" value="Nonribosomal peptide synthetase, condensation domain"/>
    <property type="match status" value="1"/>
</dbReference>
<dbReference type="PROSITE" id="PS00455">
    <property type="entry name" value="AMP_BINDING"/>
    <property type="match status" value="1"/>
</dbReference>
<dbReference type="PANTHER" id="PTHR45527">
    <property type="entry name" value="NONRIBOSOMAL PEPTIDE SYNTHETASE"/>
    <property type="match status" value="1"/>
</dbReference>
<dbReference type="InterPro" id="IPR006162">
    <property type="entry name" value="Ppantetheine_attach_site"/>
</dbReference>
<evidence type="ECO:0000313" key="5">
    <source>
        <dbReference type="EMBL" id="TNH30919.1"/>
    </source>
</evidence>
<dbReference type="Proteomes" id="UP000306145">
    <property type="component" value="Unassembled WGS sequence"/>
</dbReference>
<organism evidence="5 6">
    <name type="scientific">Micromonospora orduensis</name>
    <dbReference type="NCBI Taxonomy" id="1420891"/>
    <lineage>
        <taxon>Bacteria</taxon>
        <taxon>Bacillati</taxon>
        <taxon>Actinomycetota</taxon>
        <taxon>Actinomycetes</taxon>
        <taxon>Micromonosporales</taxon>
        <taxon>Micromonosporaceae</taxon>
        <taxon>Micromonospora</taxon>
    </lineage>
</organism>
<dbReference type="PROSITE" id="PS50075">
    <property type="entry name" value="CARRIER"/>
    <property type="match status" value="2"/>
</dbReference>
<dbReference type="SUPFAM" id="SSF52777">
    <property type="entry name" value="CoA-dependent acyltransferases"/>
    <property type="match status" value="2"/>
</dbReference>
<keyword evidence="2" id="KW-0596">Phosphopantetheine</keyword>
<dbReference type="SMART" id="SM00823">
    <property type="entry name" value="PKS_PP"/>
    <property type="match status" value="1"/>
</dbReference>
<dbReference type="CDD" id="cd19531">
    <property type="entry name" value="LCL_NRPS-like"/>
    <property type="match status" value="1"/>
</dbReference>
<gene>
    <name evidence="5" type="ORF">FHG89_05215</name>
</gene>
<dbReference type="FunFam" id="2.30.38.10:FF:000001">
    <property type="entry name" value="Non-ribosomal peptide synthetase PvdI"/>
    <property type="match status" value="1"/>
</dbReference>
<dbReference type="PROSITE" id="PS00012">
    <property type="entry name" value="PHOSPHOPANTETHEINE"/>
    <property type="match status" value="1"/>
</dbReference>
<dbReference type="GO" id="GO:0008610">
    <property type="term" value="P:lipid biosynthetic process"/>
    <property type="evidence" value="ECO:0007669"/>
    <property type="project" value="UniProtKB-ARBA"/>
</dbReference>
<dbReference type="GO" id="GO:0005829">
    <property type="term" value="C:cytosol"/>
    <property type="evidence" value="ECO:0007669"/>
    <property type="project" value="TreeGrafter"/>
</dbReference>
<proteinExistence type="predicted"/>
<reference evidence="5 6" key="1">
    <citation type="submission" date="2019-06" db="EMBL/GenBank/DDBJ databases">
        <title>Micromonospora ordensis sp. nov., isolated from deep marine sediment.</title>
        <authorList>
            <person name="Veyisoglu A."/>
            <person name="Carro L."/>
            <person name="Klenk H.-P."/>
            <person name="Sahin N."/>
        </authorList>
    </citation>
    <scope>NUCLEOTIDE SEQUENCE [LARGE SCALE GENOMIC DNA]</scope>
    <source>
        <strain evidence="5 6">S2509</strain>
    </source>
</reference>
<dbReference type="Gene3D" id="3.30.300.30">
    <property type="match status" value="2"/>
</dbReference>
<evidence type="ECO:0000259" key="4">
    <source>
        <dbReference type="PROSITE" id="PS50075"/>
    </source>
</evidence>
<dbReference type="CDD" id="cd05930">
    <property type="entry name" value="A_NRPS"/>
    <property type="match status" value="2"/>
</dbReference>
<dbReference type="Pfam" id="PF00668">
    <property type="entry name" value="Condensation"/>
    <property type="match status" value="1"/>
</dbReference>
<feature type="domain" description="Carrier" evidence="4">
    <location>
        <begin position="521"/>
        <end position="595"/>
    </location>
</feature>
<sequence length="1668" mass="178833">MSIVPPAAPAAAAVTQGAGTLSELIARQAALTPTAIAVSGEYERLDYAGLDRRANQLGRYLAERGIGPESLVAVNLDRGVDLVVALLGVWRAGAAYLPLDPTHPAERRRRLFAGSGAAVLLTRDALRDEATPDRVVCLDTDRARIEGCPDTAVVPSPDPDSVAYAIYTSGSTGDPKGVLITHRGIGNRVTWTIGEHGLGPGDRVLQKTSVSFDAAGWEFFAPLASGGTVVLAPQGAHRDPAALVAAVIRHRITVLQGVPSVFGRLVDQPGWADCTSLRLVFSAGEPLHADLCRRLTVTPDVRVWNTYGPTECAIDVTAHPVDTAQPPGPVPIGRPLPGVRVQVLDADRRPVPVGVVGELYIGGANLGRGYLHRPDLTAERFVPDEYGPPGARLYRTGDQVRWRGDRSLEFVGRTDHQLKVNGVRIEPAEVEAVLAAHPDVQTAVVVGHTDPAGRRQLAAYVAGRRSLDPAALRAFCVGRLPEALVPAVFQPVAEFPLTASGKIDRSALPAIDPLDRPALRPPRTAAERTVAAIWRDLLGVDEVGVDDDFYQLGGSSLVTLLLESRLIGAGGTVTLRDLLTHTTVAAQARLVEAATAATPATPPVLPVGRDRPLPLSAAQHRLWMLDQLDPGSREWVVPVHVRVPAAVHPDHVRAALHALEARHEPLRTRYLVVDGVARQQVVPPAAVDLEVRDVSHGGLAELITAQLGRGFDLNTGPLWRAGLAVAAGRDHLLVLAVHHIASDAGSADVLERDLRELCDAAAQGRPGDLPQLRVQYADYAVWQKRQLTDEVVARELAYWRETLAGMPQLELPLDHPRPARRDAQGRMLGFTVAAEIVGALTEVGRRCAASPFMTVLTGFATVLARYTGQWDVPIGTPTSGHRPAELDQIAGIFLNPVVLRCTLDPASAFTQAVRGVRDRTVAALAHQDLPFDRVVYDLVGERDLSRTPLYQVALNYQEGGITGRVADDPLTIEALRQASTVAKTDLTVHLWPQPDGSLAGAVEYATALFDDATVRRLADHFVRLLRAAADEPDARLDQLDPFSAEERHRLLHEWNGPTVPRPATTVVDLFEARRVATPQAVALRHGDAHTSYAELDDRANRFANHLRRSDVGPGATIAVLLERGPDLVAAILGCWKAGAAGLPLDPSYPAERIGYLLDTAGVGLAITDSRYADRFGVPTLQVDTHRLMVSSEPPTAPARDLDPAQTAYVLFTSGSTGRPKGVLLSHAAVTNFLACATETEALGDRGGRPAGGGAPLFSTIAFDLSISNLWGPLVAGQPVTLLPQEFDLTQLGALLLAAGPYDRFIMTPPHLELLATQVDAAQAQRLAGQLWVAGGVLRRSVANQWLDLLGPGGLINSYGPTETTVIMSAYPVVEPQTSEIVPIGRPMANTVVRILDDAMRLLPAGAVGELYIGGDCLATGYLGQPELTAERFVPDPFGPPGARLYRSGDLGHWRPDGTMAFVGRVDDQVKVRGYRIEPGEISAVVAQHPQVRDCVVLAHQDRLVAFYRGEATDLAAYCARQLPDFMVPSLFVPVERIPLNANGKVDRDALRGRLDAALADGTADPAEFVAPQTVVEKRVAANWAELLDARIGATADFFLLGGHSVLAARLIAGLQEEFDLDLPIRLVFEHPTVRAQAIAIEDLIRAEVDALDAADLTHDLSRSEEYPA</sequence>
<evidence type="ECO:0000256" key="3">
    <source>
        <dbReference type="ARBA" id="ARBA00022553"/>
    </source>
</evidence>
<dbReference type="InterPro" id="IPR045851">
    <property type="entry name" value="AMP-bd_C_sf"/>
</dbReference>
<dbReference type="Gene3D" id="2.30.38.10">
    <property type="entry name" value="Luciferase, Domain 3"/>
    <property type="match status" value="2"/>
</dbReference>
<dbReference type="Gene3D" id="1.10.1200.10">
    <property type="entry name" value="ACP-like"/>
    <property type="match status" value="2"/>
</dbReference>
<dbReference type="Pfam" id="PF00550">
    <property type="entry name" value="PP-binding"/>
    <property type="match status" value="2"/>
</dbReference>
<dbReference type="FunFam" id="3.40.50.12780:FF:000012">
    <property type="entry name" value="Non-ribosomal peptide synthetase"/>
    <property type="match status" value="1"/>
</dbReference>
<dbReference type="GO" id="GO:0031177">
    <property type="term" value="F:phosphopantetheine binding"/>
    <property type="evidence" value="ECO:0007669"/>
    <property type="project" value="InterPro"/>
</dbReference>
<protein>
    <submittedName>
        <fullName evidence="5">Amino acid adenylation domain-containing protein</fullName>
    </submittedName>
</protein>
<dbReference type="NCBIfam" id="TIGR01733">
    <property type="entry name" value="AA-adenyl-dom"/>
    <property type="match status" value="2"/>
</dbReference>
<dbReference type="GO" id="GO:0003824">
    <property type="term" value="F:catalytic activity"/>
    <property type="evidence" value="ECO:0007669"/>
    <property type="project" value="InterPro"/>
</dbReference>
<dbReference type="SUPFAM" id="SSF47336">
    <property type="entry name" value="ACP-like"/>
    <property type="match status" value="2"/>
</dbReference>
<evidence type="ECO:0000256" key="1">
    <source>
        <dbReference type="ARBA" id="ARBA00001957"/>
    </source>
</evidence>
<dbReference type="EMBL" id="VDFY01000093">
    <property type="protein sequence ID" value="TNH30919.1"/>
    <property type="molecule type" value="Genomic_DNA"/>
</dbReference>
<dbReference type="Gene3D" id="3.30.559.10">
    <property type="entry name" value="Chloramphenicol acetyltransferase-like domain"/>
    <property type="match status" value="1"/>
</dbReference>
<keyword evidence="3" id="KW-0597">Phosphoprotein</keyword>
<feature type="domain" description="Carrier" evidence="4">
    <location>
        <begin position="1570"/>
        <end position="1644"/>
    </location>
</feature>
<dbReference type="InterPro" id="IPR025110">
    <property type="entry name" value="AMP-bd_C"/>
</dbReference>
<comment type="caution">
    <text evidence="5">The sequence shown here is derived from an EMBL/GenBank/DDBJ whole genome shotgun (WGS) entry which is preliminary data.</text>
</comment>
<dbReference type="InterPro" id="IPR020845">
    <property type="entry name" value="AMP-binding_CS"/>
</dbReference>
<dbReference type="Pfam" id="PF00501">
    <property type="entry name" value="AMP-binding"/>
    <property type="match status" value="2"/>
</dbReference>
<dbReference type="GO" id="GO:0044550">
    <property type="term" value="P:secondary metabolite biosynthetic process"/>
    <property type="evidence" value="ECO:0007669"/>
    <property type="project" value="TreeGrafter"/>
</dbReference>
<dbReference type="InterPro" id="IPR000873">
    <property type="entry name" value="AMP-dep_synth/lig_dom"/>
</dbReference>
<keyword evidence="6" id="KW-1185">Reference proteome</keyword>
<evidence type="ECO:0000313" key="6">
    <source>
        <dbReference type="Proteomes" id="UP000306145"/>
    </source>
</evidence>
<dbReference type="InterPro" id="IPR010071">
    <property type="entry name" value="AA_adenyl_dom"/>
</dbReference>
<dbReference type="Gene3D" id="3.40.50.980">
    <property type="match status" value="4"/>
</dbReference>
<dbReference type="InterPro" id="IPR023213">
    <property type="entry name" value="CAT-like_dom_sf"/>
</dbReference>
<accession>A0A5C4QXY9</accession>
<dbReference type="InterPro" id="IPR020806">
    <property type="entry name" value="PKS_PP-bd"/>
</dbReference>
<dbReference type="InterPro" id="IPR009081">
    <property type="entry name" value="PP-bd_ACP"/>
</dbReference>
<dbReference type="GO" id="GO:0043041">
    <property type="term" value="P:amino acid activation for nonribosomal peptide biosynthetic process"/>
    <property type="evidence" value="ECO:0007669"/>
    <property type="project" value="TreeGrafter"/>
</dbReference>
<name>A0A5C4QXY9_9ACTN</name>